<dbReference type="SMART" id="SM00256">
    <property type="entry name" value="FBOX"/>
    <property type="match status" value="1"/>
</dbReference>
<evidence type="ECO:0000313" key="2">
    <source>
        <dbReference type="EMBL" id="KAF7639262.1"/>
    </source>
</evidence>
<dbReference type="Pfam" id="PF00646">
    <property type="entry name" value="F-box"/>
    <property type="match status" value="1"/>
</dbReference>
<gene>
    <name evidence="2" type="ORF">Mgra_00001224</name>
</gene>
<dbReference type="CDD" id="cd09917">
    <property type="entry name" value="F-box_SF"/>
    <property type="match status" value="1"/>
</dbReference>
<dbReference type="Proteomes" id="UP000605970">
    <property type="component" value="Unassembled WGS sequence"/>
</dbReference>
<evidence type="ECO:0000259" key="1">
    <source>
        <dbReference type="PROSITE" id="PS50181"/>
    </source>
</evidence>
<accession>A0A8T0A155</accession>
<comment type="caution">
    <text evidence="2">The sequence shown here is derived from an EMBL/GenBank/DDBJ whole genome shotgun (WGS) entry which is preliminary data.</text>
</comment>
<evidence type="ECO:0000313" key="3">
    <source>
        <dbReference type="Proteomes" id="UP000605970"/>
    </source>
</evidence>
<dbReference type="EMBL" id="JABEBT010000006">
    <property type="protein sequence ID" value="KAF7639262.1"/>
    <property type="molecule type" value="Genomic_DNA"/>
</dbReference>
<dbReference type="InterPro" id="IPR036047">
    <property type="entry name" value="F-box-like_dom_sf"/>
</dbReference>
<organism evidence="2 3">
    <name type="scientific">Meloidogyne graminicola</name>
    <dbReference type="NCBI Taxonomy" id="189291"/>
    <lineage>
        <taxon>Eukaryota</taxon>
        <taxon>Metazoa</taxon>
        <taxon>Ecdysozoa</taxon>
        <taxon>Nematoda</taxon>
        <taxon>Chromadorea</taxon>
        <taxon>Rhabditida</taxon>
        <taxon>Tylenchina</taxon>
        <taxon>Tylenchomorpha</taxon>
        <taxon>Tylenchoidea</taxon>
        <taxon>Meloidogynidae</taxon>
        <taxon>Meloidogyninae</taxon>
        <taxon>Meloidogyne</taxon>
    </lineage>
</organism>
<protein>
    <submittedName>
        <fullName evidence="2">F-box domain-containing protein</fullName>
    </submittedName>
</protein>
<dbReference type="PROSITE" id="PS50181">
    <property type="entry name" value="FBOX"/>
    <property type="match status" value="1"/>
</dbReference>
<feature type="non-terminal residue" evidence="2">
    <location>
        <position position="1"/>
    </location>
</feature>
<sequence length="334" mass="39861">MEYLPAELQLKILQNLNYINDLFNFKQTCRHFCDFINKYEGSLARKSFTELSFASTFPYFWPSDFVFSPPRLRLLTYNIEENYLPLTKQLHEKWQSVLDQQLSIVLIEEPDYSIVERRNKFILRFDYGASKESFLPLPFIPQNFGQLKIVYYWLKKIFFCSSFGIIQFNQFLFNPELFKLLFDDDEIAQMKIVCQDACIHFNNISKIKRNSFKFTLNHLDINMELYINLYGDENIKECKILLEFFNVYKIPQLIISSCNGNMSLYNLLINYIKTSTTNFIISSIRFVHLYFRRSQLNIKGILMKESNNEAKFYKITNINDPTSIFIIRMDIDDD</sequence>
<dbReference type="SUPFAM" id="SSF81383">
    <property type="entry name" value="F-box domain"/>
    <property type="match status" value="1"/>
</dbReference>
<dbReference type="InterPro" id="IPR001810">
    <property type="entry name" value="F-box_dom"/>
</dbReference>
<dbReference type="OrthoDB" id="5904668at2759"/>
<reference evidence="2" key="1">
    <citation type="journal article" date="2020" name="Ecol. Evol.">
        <title>Genome structure and content of the rice root-knot nematode (Meloidogyne graminicola).</title>
        <authorList>
            <person name="Phan N.T."/>
            <person name="Danchin E.G.J."/>
            <person name="Klopp C."/>
            <person name="Perfus-Barbeoch L."/>
            <person name="Kozlowski D.K."/>
            <person name="Koutsovoulos G.D."/>
            <person name="Lopez-Roques C."/>
            <person name="Bouchez O."/>
            <person name="Zahm M."/>
            <person name="Besnard G."/>
            <person name="Bellafiore S."/>
        </authorList>
    </citation>
    <scope>NUCLEOTIDE SEQUENCE</scope>
    <source>
        <strain evidence="2">VN-18</strain>
    </source>
</reference>
<name>A0A8T0A155_9BILA</name>
<keyword evidence="3" id="KW-1185">Reference proteome</keyword>
<dbReference type="AlphaFoldDB" id="A0A8T0A155"/>
<dbReference type="EMBL" id="JABEBT010000006">
    <property type="protein sequence ID" value="KAF7639261.1"/>
    <property type="molecule type" value="Genomic_DNA"/>
</dbReference>
<feature type="domain" description="F-box" evidence="1">
    <location>
        <begin position="1"/>
        <end position="51"/>
    </location>
</feature>
<proteinExistence type="predicted"/>